<protein>
    <submittedName>
        <fullName evidence="1">Uncharacterized protein</fullName>
    </submittedName>
</protein>
<dbReference type="Proteomes" id="UP000001817">
    <property type="component" value="Chromosome 2"/>
</dbReference>
<gene>
    <name evidence="1" type="ORF">Bxe_B2787</name>
</gene>
<reference evidence="1 2" key="1">
    <citation type="journal article" date="2006" name="Proc. Natl. Acad. Sci. U.S.A.">
        <title>Burkholderia xenovorans LB400 harbors a multi-replicon, 9.73-Mbp genome shaped for versatility.</title>
        <authorList>
            <person name="Chain P.S."/>
            <person name="Denef V.J."/>
            <person name="Konstantinidis K.T."/>
            <person name="Vergez L.M."/>
            <person name="Agullo L."/>
            <person name="Reyes V.L."/>
            <person name="Hauser L."/>
            <person name="Cordova M."/>
            <person name="Gomez L."/>
            <person name="Gonzalez M."/>
            <person name="Land M."/>
            <person name="Lao V."/>
            <person name="Larimer F."/>
            <person name="LiPuma J.J."/>
            <person name="Mahenthiralingam E."/>
            <person name="Malfatti S.A."/>
            <person name="Marx C.J."/>
            <person name="Parnell J.J."/>
            <person name="Ramette A."/>
            <person name="Richardson P."/>
            <person name="Seeger M."/>
            <person name="Smith D."/>
            <person name="Spilker T."/>
            <person name="Sul W.J."/>
            <person name="Tsoi T.V."/>
            <person name="Ulrich L.E."/>
            <person name="Zhulin I.B."/>
            <person name="Tiedje J.M."/>
        </authorList>
    </citation>
    <scope>NUCLEOTIDE SEQUENCE [LARGE SCALE GENOMIC DNA]</scope>
    <source>
        <strain evidence="1 2">LB400</strain>
    </source>
</reference>
<name>Q13RT1_PARXL</name>
<evidence type="ECO:0000313" key="1">
    <source>
        <dbReference type="EMBL" id="ABE33208.1"/>
    </source>
</evidence>
<dbReference type="KEGG" id="bxe:Bxe_B2787"/>
<sequence length="99" mass="11345">MCPCGTGEFAPGPVCRDEEALRRLRHKSRVTRPWAVVIRETPCEKRHGRAVKWTRTVVRRFAVRFQHGFCHAAVGAAFHLRAMPVLKVFLFGRVTDAFK</sequence>
<proteinExistence type="predicted"/>
<organism evidence="1 2">
    <name type="scientific">Paraburkholderia xenovorans (strain LB400)</name>
    <dbReference type="NCBI Taxonomy" id="266265"/>
    <lineage>
        <taxon>Bacteria</taxon>
        <taxon>Pseudomonadati</taxon>
        <taxon>Pseudomonadota</taxon>
        <taxon>Betaproteobacteria</taxon>
        <taxon>Burkholderiales</taxon>
        <taxon>Burkholderiaceae</taxon>
        <taxon>Paraburkholderia</taxon>
    </lineage>
</organism>
<keyword evidence="2" id="KW-1185">Reference proteome</keyword>
<accession>Q13RT1</accession>
<dbReference type="AlphaFoldDB" id="Q13RT1"/>
<evidence type="ECO:0000313" key="2">
    <source>
        <dbReference type="Proteomes" id="UP000001817"/>
    </source>
</evidence>
<dbReference type="EMBL" id="CP000271">
    <property type="protein sequence ID" value="ABE33208.1"/>
    <property type="molecule type" value="Genomic_DNA"/>
</dbReference>